<evidence type="ECO:0000313" key="8">
    <source>
        <dbReference type="EMBL" id="BAF87791.1"/>
    </source>
</evidence>
<dbReference type="KEGG" id="azc:AZC_1793"/>
<dbReference type="InterPro" id="IPR001765">
    <property type="entry name" value="Carbonic_anhydrase"/>
</dbReference>
<reference evidence="8 9" key="5">
    <citation type="journal article" date="2010" name="Appl. Environ. Microbiol.">
        <title>phrR-like gene praR of Azorhizobium caulinodans ORS571 is essential for symbiosis with Sesbania rostrata and is involved in expression of reb genes.</title>
        <authorList>
            <person name="Akiba N."/>
            <person name="Aono T."/>
            <person name="Toyazaki H."/>
            <person name="Sato S."/>
            <person name="Oyaizu H."/>
        </authorList>
    </citation>
    <scope>NUCLEOTIDE SEQUENCE [LARGE SCALE GENOMIC DNA]</scope>
    <source>
        <strain evidence="9">ATCC 43989 / DSM 5975 / JCM 20966 / LMG 6465 / NBRC 14845 / NCIMB 13405 / ORS 571</strain>
    </source>
</reference>
<feature type="binding site" evidence="7">
    <location>
        <position position="143"/>
    </location>
    <ligand>
        <name>Zn(2+)</name>
        <dbReference type="ChEBI" id="CHEBI:29105"/>
    </ligand>
</feature>
<organism evidence="8 9">
    <name type="scientific">Azorhizobium caulinodans (strain ATCC 43989 / DSM 5975 / JCM 20966 / LMG 6465 / NBRC 14845 / NCIMB 13405 / ORS 571)</name>
    <dbReference type="NCBI Taxonomy" id="438753"/>
    <lineage>
        <taxon>Bacteria</taxon>
        <taxon>Pseudomonadati</taxon>
        <taxon>Pseudomonadota</taxon>
        <taxon>Alphaproteobacteria</taxon>
        <taxon>Hyphomicrobiales</taxon>
        <taxon>Xanthobacteraceae</taxon>
        <taxon>Azorhizobium</taxon>
    </lineage>
</organism>
<dbReference type="CDD" id="cd00884">
    <property type="entry name" value="beta_CA_cladeB"/>
    <property type="match status" value="1"/>
</dbReference>
<dbReference type="InterPro" id="IPR045066">
    <property type="entry name" value="Beta_CA_cladeB"/>
</dbReference>
<sequence>MLCRLWRVIGARAPRRLAAATLRSKPAALSLRRAVCRQTPHLFLRGSKVLPRTFRGVQRHEIRGMIGNTAPLASIRAHLEEHGMIDDSHTGDTPSACAAECRDVDHLLEGVRRFKARFYDEAPALMQGLVEKGQKPAVLMISCSDSRVDPALLTGALPGELFVVRNVANLVPAYAPDDGLHGTGAALEYAVRDLGVDHIVVLGHAHCGGIKAMLATAGGERPPREFVGPWVEMALAASRLHLPAEDGEQREMPLDHLKAVPFLAERASILGSLDNLMTYPWVRERVEAGSLSLHGWWFDLESGDLWVTDAPGTPLMPAT</sequence>
<dbReference type="InterPro" id="IPR036874">
    <property type="entry name" value="Carbonic_anhydrase_sf"/>
</dbReference>
<dbReference type="GO" id="GO:0015976">
    <property type="term" value="P:carbon utilization"/>
    <property type="evidence" value="ECO:0007669"/>
    <property type="project" value="InterPro"/>
</dbReference>
<evidence type="ECO:0000256" key="6">
    <source>
        <dbReference type="ARBA" id="ARBA00048348"/>
    </source>
</evidence>
<dbReference type="SUPFAM" id="SSF53056">
    <property type="entry name" value="beta-carbonic anhydrase, cab"/>
    <property type="match status" value="1"/>
</dbReference>
<feature type="binding site" evidence="7">
    <location>
        <position position="204"/>
    </location>
    <ligand>
        <name>Zn(2+)</name>
        <dbReference type="ChEBI" id="CHEBI:29105"/>
    </ligand>
</feature>
<reference evidence="8 9" key="6">
    <citation type="journal article" date="2011" name="Appl. Environ. Microbiol.">
        <title>Involvement of the azorhizobial chromosome partition gene (parA) in the onset of bacteroid differentiation during Sesbania rostrata stem nodule development.</title>
        <authorList>
            <person name="Liu CT."/>
            <person name="Lee KB."/>
            <person name="Wang YS."/>
            <person name="Peng MH."/>
            <person name="Lee KT."/>
            <person name="Suzuki S."/>
            <person name="Suzuki T."/>
            <person name="Oyaizu H."/>
        </authorList>
    </citation>
    <scope>NUCLEOTIDE SEQUENCE [LARGE SCALE GENOMIC DNA]</scope>
    <source>
        <strain evidence="9">ATCC 43989 / DSM 5975 / JCM 20966 / LMG 6465 / NBRC 14845 / NCIMB 13405 / ORS 571</strain>
    </source>
</reference>
<reference evidence="9" key="2">
    <citation type="submission" date="2007-04" db="EMBL/GenBank/DDBJ databases">
        <title>Complete genome sequence of the nitrogen-fixing bacterium Azorhizobium caulinodans ORS571.</title>
        <authorList>
            <person name="Lee K.B."/>
            <person name="Backer P.D."/>
            <person name="Aono T."/>
            <person name="Liu C.T."/>
            <person name="Suzuki S."/>
            <person name="Suzuki T."/>
            <person name="Kaneko T."/>
            <person name="Yamada M."/>
            <person name="Tabata S."/>
            <person name="Kupfer D.M."/>
            <person name="Najar F.Z."/>
            <person name="Wiley G.B."/>
            <person name="Roe B."/>
            <person name="Binnewies T."/>
            <person name="Ussery D."/>
            <person name="Vereecke D."/>
            <person name="Gevers D."/>
            <person name="Holsters M."/>
            <person name="Oyaizu H."/>
        </authorList>
    </citation>
    <scope>NUCLEOTIDE SEQUENCE [LARGE SCALE GENOMIC DNA]</scope>
    <source>
        <strain evidence="9">ATCC 43989 / DSM 5975 / JCM 20966 / LMG 6465 / NBRC 14845 / NCIMB 13405 / ORS 571</strain>
    </source>
</reference>
<accession>A8I504</accession>
<evidence type="ECO:0000256" key="3">
    <source>
        <dbReference type="ARBA" id="ARBA00022723"/>
    </source>
</evidence>
<evidence type="ECO:0000256" key="2">
    <source>
        <dbReference type="ARBA" id="ARBA00012925"/>
    </source>
</evidence>
<comment type="catalytic activity">
    <reaction evidence="6">
        <text>hydrogencarbonate + H(+) = CO2 + H2O</text>
        <dbReference type="Rhea" id="RHEA:10748"/>
        <dbReference type="ChEBI" id="CHEBI:15377"/>
        <dbReference type="ChEBI" id="CHEBI:15378"/>
        <dbReference type="ChEBI" id="CHEBI:16526"/>
        <dbReference type="ChEBI" id="CHEBI:17544"/>
        <dbReference type="EC" id="4.2.1.1"/>
    </reaction>
</comment>
<dbReference type="HOGENOM" id="CLU_870584_0_0_5"/>
<dbReference type="PROSITE" id="PS00704">
    <property type="entry name" value="PROK_CO2_ANHYDRASE_1"/>
    <property type="match status" value="1"/>
</dbReference>
<evidence type="ECO:0000313" key="9">
    <source>
        <dbReference type="Proteomes" id="UP000000270"/>
    </source>
</evidence>
<dbReference type="AlphaFoldDB" id="A8I504"/>
<dbReference type="Proteomes" id="UP000000270">
    <property type="component" value="Chromosome"/>
</dbReference>
<reference evidence="8 9" key="4">
    <citation type="journal article" date="2009" name="Appl. Environ. Microbiol.">
        <title>Comparative genome-wide transcriptional profiling of Azorhizobium caulinodans ORS571 grown under free-living and symbiotic conditions.</title>
        <authorList>
            <person name="Tsukada S."/>
            <person name="Aono T."/>
            <person name="Akiba N."/>
            <person name="Lee KB."/>
            <person name="Liu CT."/>
            <person name="Toyazaki H."/>
            <person name="Oyaizu H."/>
        </authorList>
    </citation>
    <scope>NUCLEOTIDE SEQUENCE [LARGE SCALE GENOMIC DNA]</scope>
    <source>
        <strain evidence="9">ATCC 43989 / DSM 5975 / JCM 20966 / LMG 6465 / NBRC 14845 / NCIMB 13405 / ORS 571</strain>
    </source>
</reference>
<protein>
    <recommendedName>
        <fullName evidence="2">carbonic anhydrase</fullName>
        <ecNumber evidence="2">4.2.1.1</ecNumber>
    </recommendedName>
</protein>
<dbReference type="SMART" id="SM00947">
    <property type="entry name" value="Pro_CA"/>
    <property type="match status" value="1"/>
</dbReference>
<reference evidence="8 9" key="3">
    <citation type="journal article" date="2008" name="BMC Genomics">
        <title>The genome of the versatile nitrogen fixer Azorhizobium caulinodans ORS571.</title>
        <authorList>
            <person name="Lee KB."/>
            <person name="Backer P.D."/>
            <person name="Aono T."/>
            <person name="Liu CT."/>
            <person name="Suzuki S."/>
            <person name="Suzuki T."/>
            <person name="Kaneko T."/>
            <person name="Yamada M."/>
            <person name="Tabata S."/>
            <person name="Kupfer D.M."/>
            <person name="Najar F.Z."/>
            <person name="Wiley G.B."/>
            <person name="Roe B."/>
            <person name="Binnewies T.T."/>
            <person name="Ussery D.W."/>
            <person name="D'Haeze W."/>
            <person name="Herder J.D."/>
            <person name="Gevers D."/>
            <person name="Vereecke D."/>
            <person name="Holsters M."/>
            <person name="Oyaizu H."/>
        </authorList>
    </citation>
    <scope>NUCLEOTIDE SEQUENCE [LARGE SCALE GENOMIC DNA]</scope>
    <source>
        <strain evidence="9">ATCC 43989 / DSM 5975 / JCM 20966 / LMG 6465 / NBRC 14845 / NCIMB 13405 / ORS 571</strain>
    </source>
</reference>
<comment type="cofactor">
    <cofactor evidence="7">
        <name>Zn(2+)</name>
        <dbReference type="ChEBI" id="CHEBI:29105"/>
    </cofactor>
    <text evidence="7">Binds 1 zinc ion per subunit.</text>
</comment>
<keyword evidence="4 7" id="KW-0862">Zinc</keyword>
<dbReference type="PANTHER" id="PTHR11002:SF76">
    <property type="entry name" value="CARBONIC ANHYDRASE"/>
    <property type="match status" value="1"/>
</dbReference>
<gene>
    <name evidence="8" type="ordered locus">AZC_1793</name>
</gene>
<feature type="binding site" evidence="7">
    <location>
        <position position="145"/>
    </location>
    <ligand>
        <name>Zn(2+)</name>
        <dbReference type="ChEBI" id="CHEBI:29105"/>
    </ligand>
</feature>
<evidence type="ECO:0000256" key="7">
    <source>
        <dbReference type="PIRSR" id="PIRSR601765-1"/>
    </source>
</evidence>
<dbReference type="PROSITE" id="PS00705">
    <property type="entry name" value="PROK_CO2_ANHYDRASE_2"/>
    <property type="match status" value="1"/>
</dbReference>
<keyword evidence="3 7" id="KW-0479">Metal-binding</keyword>
<evidence type="ECO:0000256" key="1">
    <source>
        <dbReference type="ARBA" id="ARBA00006217"/>
    </source>
</evidence>
<reference evidence="8 9" key="1">
    <citation type="journal article" date="2007" name="Appl. Environ. Microbiol.">
        <title>Rhizobial factors required for stem nodule maturation and maintenance in Sesbania rostrata-Azorhizobium caulinodans ORS571 symbiosis.</title>
        <authorList>
            <person name="Suzuki S."/>
            <person name="Aono T."/>
            <person name="Lee KB."/>
            <person name="Suzuki T."/>
            <person name="Liu CT."/>
            <person name="Miwa H."/>
            <person name="Wakao S."/>
            <person name="Iki T."/>
            <person name="Oyaizu H."/>
        </authorList>
    </citation>
    <scope>NUCLEOTIDE SEQUENCE [LARGE SCALE GENOMIC DNA]</scope>
    <source>
        <strain evidence="9">ATCC 43989 / DSM 5975 / JCM 20966 / LMG 6465 / NBRC 14845 / NCIMB 13405 / ORS 571</strain>
    </source>
</reference>
<dbReference type="STRING" id="438753.AZC_1793"/>
<dbReference type="GO" id="GO:0008270">
    <property type="term" value="F:zinc ion binding"/>
    <property type="evidence" value="ECO:0007669"/>
    <property type="project" value="InterPro"/>
</dbReference>
<keyword evidence="5" id="KW-0456">Lyase</keyword>
<dbReference type="EMBL" id="AP009384">
    <property type="protein sequence ID" value="BAF87791.1"/>
    <property type="molecule type" value="Genomic_DNA"/>
</dbReference>
<proteinExistence type="inferred from homology"/>
<dbReference type="EC" id="4.2.1.1" evidence="2"/>
<name>A8I504_AZOC5</name>
<dbReference type="GO" id="GO:0004089">
    <property type="term" value="F:carbonate dehydratase activity"/>
    <property type="evidence" value="ECO:0007669"/>
    <property type="project" value="UniProtKB-EC"/>
</dbReference>
<dbReference type="eggNOG" id="COG0288">
    <property type="taxonomic scope" value="Bacteria"/>
</dbReference>
<evidence type="ECO:0000256" key="4">
    <source>
        <dbReference type="ARBA" id="ARBA00022833"/>
    </source>
</evidence>
<dbReference type="InterPro" id="IPR015892">
    <property type="entry name" value="Carbonic_anhydrase_CS"/>
</dbReference>
<keyword evidence="9" id="KW-1185">Reference proteome</keyword>
<evidence type="ECO:0000256" key="5">
    <source>
        <dbReference type="ARBA" id="ARBA00023239"/>
    </source>
</evidence>
<feature type="binding site" evidence="7">
    <location>
        <position position="207"/>
    </location>
    <ligand>
        <name>Zn(2+)</name>
        <dbReference type="ChEBI" id="CHEBI:29105"/>
    </ligand>
</feature>
<comment type="similarity">
    <text evidence="1">Belongs to the beta-class carbonic anhydrase family.</text>
</comment>
<dbReference type="Pfam" id="PF00484">
    <property type="entry name" value="Pro_CA"/>
    <property type="match status" value="1"/>
</dbReference>
<dbReference type="PANTHER" id="PTHR11002">
    <property type="entry name" value="CARBONIC ANHYDRASE"/>
    <property type="match status" value="1"/>
</dbReference>
<dbReference type="Gene3D" id="3.40.1050.10">
    <property type="entry name" value="Carbonic anhydrase"/>
    <property type="match status" value="1"/>
</dbReference>